<feature type="domain" description="FAD linked oxidase N-terminal" evidence="2">
    <location>
        <begin position="16"/>
        <end position="84"/>
    </location>
</feature>
<dbReference type="EMBL" id="NMQA01000332">
    <property type="protein sequence ID" value="PLZ95201.1"/>
    <property type="molecule type" value="Genomic_DNA"/>
</dbReference>
<comment type="caution">
    <text evidence="3">The sequence shown here is derived from an EMBL/GenBank/DDBJ whole genome shotgun (WGS) entry which is preliminary data.</text>
</comment>
<evidence type="ECO:0000256" key="1">
    <source>
        <dbReference type="ARBA" id="ARBA00023002"/>
    </source>
</evidence>
<organism evidence="3 4">
    <name type="scientific">Fischerella thermalis CCMEE 5268</name>
    <dbReference type="NCBI Taxonomy" id="2019662"/>
    <lineage>
        <taxon>Bacteria</taxon>
        <taxon>Bacillati</taxon>
        <taxon>Cyanobacteriota</taxon>
        <taxon>Cyanophyceae</taxon>
        <taxon>Nostocales</taxon>
        <taxon>Hapalosiphonaceae</taxon>
        <taxon>Fischerella</taxon>
    </lineage>
</organism>
<dbReference type="Pfam" id="PF01565">
    <property type="entry name" value="FAD_binding_4"/>
    <property type="match status" value="1"/>
</dbReference>
<name>A0A2N6KAF0_9CYAN</name>
<dbReference type="PANTHER" id="PTHR43762:SF1">
    <property type="entry name" value="D-ARABINONO-1,4-LACTONE OXIDASE"/>
    <property type="match status" value="1"/>
</dbReference>
<dbReference type="Gene3D" id="3.30.43.10">
    <property type="entry name" value="Uridine Diphospho-n-acetylenolpyruvylglucosamine Reductase, domain 2"/>
    <property type="match status" value="1"/>
</dbReference>
<keyword evidence="1" id="KW-0560">Oxidoreductase</keyword>
<dbReference type="RefSeq" id="WP_102174946.1">
    <property type="nucleotide sequence ID" value="NZ_NMQA01000332.1"/>
</dbReference>
<dbReference type="SUPFAM" id="SSF56176">
    <property type="entry name" value="FAD-binding/transporter-associated domain-like"/>
    <property type="match status" value="1"/>
</dbReference>
<dbReference type="InterPro" id="IPR010031">
    <property type="entry name" value="FAD_lactone_oxidase-like"/>
</dbReference>
<proteinExistence type="predicted"/>
<accession>A0A2N6KAF0</accession>
<dbReference type="InterPro" id="IPR036318">
    <property type="entry name" value="FAD-bd_PCMH-like_sf"/>
</dbReference>
<dbReference type="GO" id="GO:0016899">
    <property type="term" value="F:oxidoreductase activity, acting on the CH-OH group of donors, oxygen as acceptor"/>
    <property type="evidence" value="ECO:0007669"/>
    <property type="project" value="InterPro"/>
</dbReference>
<evidence type="ECO:0000313" key="3">
    <source>
        <dbReference type="EMBL" id="PLZ95201.1"/>
    </source>
</evidence>
<reference evidence="3 4" key="1">
    <citation type="submission" date="2017-07" db="EMBL/GenBank/DDBJ databases">
        <title>Genomes of Fischerella (Mastigocladus) sp. strains.</title>
        <authorList>
            <person name="Miller S.R."/>
        </authorList>
    </citation>
    <scope>NUCLEOTIDE SEQUENCE [LARGE SCALE GENOMIC DNA]</scope>
    <source>
        <strain evidence="3 4">CCMEE 5268</strain>
    </source>
</reference>
<dbReference type="PANTHER" id="PTHR43762">
    <property type="entry name" value="L-GULONOLACTONE OXIDASE"/>
    <property type="match status" value="1"/>
</dbReference>
<dbReference type="Proteomes" id="UP000235025">
    <property type="component" value="Unassembled WGS sequence"/>
</dbReference>
<protein>
    <recommendedName>
        <fullName evidence="2">FAD linked oxidase N-terminal domain-containing protein</fullName>
    </recommendedName>
</protein>
<dbReference type="InterPro" id="IPR006094">
    <property type="entry name" value="Oxid_FAD_bind_N"/>
</dbReference>
<evidence type="ECO:0000313" key="4">
    <source>
        <dbReference type="Proteomes" id="UP000235025"/>
    </source>
</evidence>
<dbReference type="GO" id="GO:0050660">
    <property type="term" value="F:flavin adenine dinucleotide binding"/>
    <property type="evidence" value="ECO:0007669"/>
    <property type="project" value="InterPro"/>
</dbReference>
<gene>
    <name evidence="3" type="ORF">CEN50_23135</name>
</gene>
<dbReference type="InterPro" id="IPR016167">
    <property type="entry name" value="FAD-bd_PCMH_sub1"/>
</dbReference>
<evidence type="ECO:0000259" key="2">
    <source>
        <dbReference type="Pfam" id="PF01565"/>
    </source>
</evidence>
<sequence>MQQEWINWSGSIRFTPKSIATPENEEMLVDLVHQAIASKRNVRVIGSSQSCSQVFKSDDILVSLEKFADIESYDATTGTATVRAFKTL</sequence>
<dbReference type="AlphaFoldDB" id="A0A2N6KAF0"/>